<dbReference type="Pfam" id="PF02042">
    <property type="entry name" value="RWP-RK"/>
    <property type="match status" value="1"/>
</dbReference>
<evidence type="ECO:0000256" key="2">
    <source>
        <dbReference type="ARBA" id="ARBA00023125"/>
    </source>
</evidence>
<evidence type="ECO:0000256" key="4">
    <source>
        <dbReference type="ARBA" id="ARBA00023242"/>
    </source>
</evidence>
<dbReference type="GO" id="GO:0003677">
    <property type="term" value="F:DNA binding"/>
    <property type="evidence" value="ECO:0007669"/>
    <property type="project" value="UniProtKB-KW"/>
</dbReference>
<evidence type="ECO:0000313" key="8">
    <source>
        <dbReference type="Proteomes" id="UP000708148"/>
    </source>
</evidence>
<keyword evidence="2" id="KW-0238">DNA-binding</keyword>
<gene>
    <name evidence="7" type="ORF">OSTQU699_LOCUS1775</name>
</gene>
<keyword evidence="8" id="KW-1185">Reference proteome</keyword>
<dbReference type="PANTHER" id="PTHR32002">
    <property type="entry name" value="PROTEIN NLP8"/>
    <property type="match status" value="1"/>
</dbReference>
<feature type="domain" description="RWP-RK" evidence="6">
    <location>
        <begin position="333"/>
        <end position="367"/>
    </location>
</feature>
<feature type="region of interest" description="Disordered" evidence="5">
    <location>
        <begin position="209"/>
        <end position="282"/>
    </location>
</feature>
<keyword evidence="3" id="KW-0804">Transcription</keyword>
<feature type="compositionally biased region" description="Polar residues" evidence="5">
    <location>
        <begin position="355"/>
        <end position="365"/>
    </location>
</feature>
<dbReference type="PANTHER" id="PTHR32002:SF41">
    <property type="entry name" value="PROTEIN NLP8"/>
    <property type="match status" value="1"/>
</dbReference>
<dbReference type="OrthoDB" id="6270329at2759"/>
<evidence type="ECO:0000256" key="3">
    <source>
        <dbReference type="ARBA" id="ARBA00023163"/>
    </source>
</evidence>
<feature type="compositionally biased region" description="Low complexity" evidence="5">
    <location>
        <begin position="213"/>
        <end position="224"/>
    </location>
</feature>
<proteinExistence type="predicted"/>
<organism evidence="7 8">
    <name type="scientific">Ostreobium quekettii</name>
    <dbReference type="NCBI Taxonomy" id="121088"/>
    <lineage>
        <taxon>Eukaryota</taxon>
        <taxon>Viridiplantae</taxon>
        <taxon>Chlorophyta</taxon>
        <taxon>core chlorophytes</taxon>
        <taxon>Ulvophyceae</taxon>
        <taxon>TCBD clade</taxon>
        <taxon>Bryopsidales</taxon>
        <taxon>Ostreobineae</taxon>
        <taxon>Ostreobiaceae</taxon>
        <taxon>Ostreobium</taxon>
    </lineage>
</organism>
<comment type="caution">
    <text evidence="7">The sequence shown here is derived from an EMBL/GenBank/DDBJ whole genome shotgun (WGS) entry which is preliminary data.</text>
</comment>
<reference evidence="7" key="1">
    <citation type="submission" date="2020-12" db="EMBL/GenBank/DDBJ databases">
        <authorList>
            <person name="Iha C."/>
        </authorList>
    </citation>
    <scope>NUCLEOTIDE SEQUENCE</scope>
</reference>
<protein>
    <recommendedName>
        <fullName evidence="6">RWP-RK domain-containing protein</fullName>
    </recommendedName>
</protein>
<dbReference type="GO" id="GO:0003700">
    <property type="term" value="F:DNA-binding transcription factor activity"/>
    <property type="evidence" value="ECO:0007669"/>
    <property type="project" value="InterPro"/>
</dbReference>
<sequence length="438" mass="48344">MPFSIAGDGDQLALFRRLCCRYRIATDVSKPHLLGVIGRVYCSGQPELCYDVQRYDKSVYLRVEEARRCLVRSTMVTPVYAEREIAMVEVLHHATYVMFSEIISRLSRCLEVRLRQDCSRGSVGGGRATDEVVTPAEHRWWIRCLEPRAWLRFTAAEALRSQCQSVQLYMADMDICNLQLGLRNWGVESGPMTGETLVQAASEVGQEGDAVLAGPGPSAGAAAEGNEHKTGDLTSSGLDVLNSLPPTLSPMPGNEVPQPEQIDLLDDDDDGEDTDNKKNGTLHTQGAKVEANGDGRQLERSGSCGRSNKIDNQLEGGAVKGISLKDHEAQIRKLDDVAARLGVHSVTLKQTCQRNGRSRWPSRQTPKLHKAWPQTGYQGSPPPLLMRKASARSLVSKNARKLTFSQKAGVTSFLCLIAYDFEPIVWASLDCCDSHRYW</sequence>
<feature type="compositionally biased region" description="Acidic residues" evidence="5">
    <location>
        <begin position="263"/>
        <end position="273"/>
    </location>
</feature>
<dbReference type="InterPro" id="IPR045012">
    <property type="entry name" value="NLP"/>
</dbReference>
<dbReference type="EMBL" id="CAJHUC010000474">
    <property type="protein sequence ID" value="CAD7696414.1"/>
    <property type="molecule type" value="Genomic_DNA"/>
</dbReference>
<evidence type="ECO:0000256" key="1">
    <source>
        <dbReference type="ARBA" id="ARBA00023015"/>
    </source>
</evidence>
<evidence type="ECO:0000256" key="5">
    <source>
        <dbReference type="SAM" id="MobiDB-lite"/>
    </source>
</evidence>
<evidence type="ECO:0000313" key="7">
    <source>
        <dbReference type="EMBL" id="CAD7696414.1"/>
    </source>
</evidence>
<evidence type="ECO:0000259" key="6">
    <source>
        <dbReference type="Pfam" id="PF02042"/>
    </source>
</evidence>
<feature type="region of interest" description="Disordered" evidence="5">
    <location>
        <begin position="355"/>
        <end position="382"/>
    </location>
</feature>
<dbReference type="AlphaFoldDB" id="A0A8S1INV1"/>
<dbReference type="InterPro" id="IPR003035">
    <property type="entry name" value="RWP-RK_dom"/>
</dbReference>
<name>A0A8S1INV1_9CHLO</name>
<dbReference type="Proteomes" id="UP000708148">
    <property type="component" value="Unassembled WGS sequence"/>
</dbReference>
<accession>A0A8S1INV1</accession>
<keyword evidence="4" id="KW-0539">Nucleus</keyword>
<keyword evidence="1" id="KW-0805">Transcription regulation</keyword>